<dbReference type="SUPFAM" id="SSF47598">
    <property type="entry name" value="Ribbon-helix-helix"/>
    <property type="match status" value="1"/>
</dbReference>
<dbReference type="Proteomes" id="UP000094936">
    <property type="component" value="Unassembled WGS sequence"/>
</dbReference>
<dbReference type="InterPro" id="IPR013321">
    <property type="entry name" value="Arc_rbn_hlx_hlx"/>
</dbReference>
<dbReference type="Gene3D" id="1.10.1220.10">
    <property type="entry name" value="Met repressor-like"/>
    <property type="match status" value="1"/>
</dbReference>
<evidence type="ECO:0000259" key="1">
    <source>
        <dbReference type="Pfam" id="PF03869"/>
    </source>
</evidence>
<keyword evidence="3" id="KW-1185">Reference proteome</keyword>
<evidence type="ECO:0000313" key="3">
    <source>
        <dbReference type="Proteomes" id="UP000094936"/>
    </source>
</evidence>
<evidence type="ECO:0000313" key="2">
    <source>
        <dbReference type="EMBL" id="ODA34006.1"/>
    </source>
</evidence>
<feature type="domain" description="Arc-like DNA binding" evidence="1">
    <location>
        <begin position="15"/>
        <end position="50"/>
    </location>
</feature>
<dbReference type="GO" id="GO:0003677">
    <property type="term" value="F:DNA binding"/>
    <property type="evidence" value="ECO:0007669"/>
    <property type="project" value="InterPro"/>
</dbReference>
<reference evidence="2 3" key="1">
    <citation type="submission" date="2016-05" db="EMBL/GenBank/DDBJ databases">
        <title>Genomic Taxonomy of the Vibrionaceae.</title>
        <authorList>
            <person name="Gomez-Gil B."/>
            <person name="Enciso-Ibarra J."/>
        </authorList>
    </citation>
    <scope>NUCLEOTIDE SEQUENCE [LARGE SCALE GENOMIC DNA]</scope>
    <source>
        <strain evidence="2 3">CAIM 1920</strain>
    </source>
</reference>
<gene>
    <name evidence="2" type="ORF">A8L45_08140</name>
</gene>
<sequence>MSIGFGEFMTEDKTMQFKIRIGEELHGKIKESAEQAHNSLNTEILERLSATVKIDEFLKEKGEPYRYNNIIEMHSKLEAALQNTADVLARNEESLNTRLVEMEDNLLKKMAELMKG</sequence>
<dbReference type="STRING" id="1080227.A8L45_08140"/>
<dbReference type="Pfam" id="PF03869">
    <property type="entry name" value="Arc"/>
    <property type="match status" value="1"/>
</dbReference>
<dbReference type="GO" id="GO:0006355">
    <property type="term" value="P:regulation of DNA-templated transcription"/>
    <property type="evidence" value="ECO:0007669"/>
    <property type="project" value="InterPro"/>
</dbReference>
<dbReference type="EMBL" id="LYBM01000011">
    <property type="protein sequence ID" value="ODA34006.1"/>
    <property type="molecule type" value="Genomic_DNA"/>
</dbReference>
<name>A0A1C3EL91_9GAMM</name>
<dbReference type="AlphaFoldDB" id="A0A1C3EL91"/>
<accession>A0A1C3EL91</accession>
<dbReference type="InterPro" id="IPR010985">
    <property type="entry name" value="Ribbon_hlx_hlx"/>
</dbReference>
<dbReference type="InterPro" id="IPR005569">
    <property type="entry name" value="Arc_DNA-bd_dom"/>
</dbReference>
<proteinExistence type="predicted"/>
<protein>
    <recommendedName>
        <fullName evidence="1">Arc-like DNA binding domain-containing protein</fullName>
    </recommendedName>
</protein>
<organism evidence="2 3">
    <name type="scientific">Veronia pacifica</name>
    <dbReference type="NCBI Taxonomy" id="1080227"/>
    <lineage>
        <taxon>Bacteria</taxon>
        <taxon>Pseudomonadati</taxon>
        <taxon>Pseudomonadota</taxon>
        <taxon>Gammaproteobacteria</taxon>
        <taxon>Vibrionales</taxon>
        <taxon>Vibrionaceae</taxon>
        <taxon>Veronia</taxon>
    </lineage>
</organism>
<comment type="caution">
    <text evidence="2">The sequence shown here is derived from an EMBL/GenBank/DDBJ whole genome shotgun (WGS) entry which is preliminary data.</text>
</comment>